<feature type="compositionally biased region" description="Polar residues" evidence="1">
    <location>
        <begin position="12"/>
        <end position="31"/>
    </location>
</feature>
<dbReference type="Proteomes" id="UP001054857">
    <property type="component" value="Unassembled WGS sequence"/>
</dbReference>
<keyword evidence="3" id="KW-1185">Reference proteome</keyword>
<reference evidence="2 3" key="1">
    <citation type="journal article" date="2021" name="Sci. Rep.">
        <title>Genome sequencing of the multicellular alga Astrephomene provides insights into convergent evolution of germ-soma differentiation.</title>
        <authorList>
            <person name="Yamashita S."/>
            <person name="Yamamoto K."/>
            <person name="Matsuzaki R."/>
            <person name="Suzuki S."/>
            <person name="Yamaguchi H."/>
            <person name="Hirooka S."/>
            <person name="Minakuchi Y."/>
            <person name="Miyagishima S."/>
            <person name="Kawachi M."/>
            <person name="Toyoda A."/>
            <person name="Nozaki H."/>
        </authorList>
    </citation>
    <scope>NUCLEOTIDE SEQUENCE [LARGE SCALE GENOMIC DNA]</scope>
    <source>
        <strain evidence="2 3">NIES-4017</strain>
    </source>
</reference>
<evidence type="ECO:0000313" key="3">
    <source>
        <dbReference type="Proteomes" id="UP001054857"/>
    </source>
</evidence>
<feature type="region of interest" description="Disordered" evidence="1">
    <location>
        <begin position="119"/>
        <end position="157"/>
    </location>
</feature>
<evidence type="ECO:0000256" key="1">
    <source>
        <dbReference type="SAM" id="MobiDB-lite"/>
    </source>
</evidence>
<comment type="caution">
    <text evidence="2">The sequence shown here is derived from an EMBL/GenBank/DDBJ whole genome shotgun (WGS) entry which is preliminary data.</text>
</comment>
<sequence>MAEPVLPWANSPVETAETQADGQEPAEQQVSATGTALTLEAAGLAVGGRLEVKWQIEPDEGEPYSKWWGATVVGPSAQQDPSYPGAPVYELSYDAHDDFEQERCHVVFTSEHTLKQLDQTEELSWRREGDEWEADEDEGEGAEAEGEEAANSEAVLTVEDLIRDEKEILDGKTLEEAEGEVLGSLEPSKRIAVAAGFRDFADNLISFLREKVAASEGGEVTVTPEHVQAFMESMNKKPRIR</sequence>
<dbReference type="EMBL" id="BMAR01000064">
    <property type="protein sequence ID" value="GFR52419.1"/>
    <property type="molecule type" value="Genomic_DNA"/>
</dbReference>
<gene>
    <name evidence="2" type="ORF">Agub_g14991</name>
</gene>
<name>A0AAD3E4T7_9CHLO</name>
<evidence type="ECO:0000313" key="2">
    <source>
        <dbReference type="EMBL" id="GFR52419.1"/>
    </source>
</evidence>
<feature type="compositionally biased region" description="Acidic residues" evidence="1">
    <location>
        <begin position="130"/>
        <end position="150"/>
    </location>
</feature>
<proteinExistence type="predicted"/>
<accession>A0AAD3E4T7</accession>
<feature type="region of interest" description="Disordered" evidence="1">
    <location>
        <begin position="1"/>
        <end position="31"/>
    </location>
</feature>
<dbReference type="AlphaFoldDB" id="A0AAD3E4T7"/>
<protein>
    <submittedName>
        <fullName evidence="2">Uncharacterized protein</fullName>
    </submittedName>
</protein>
<organism evidence="2 3">
    <name type="scientific">Astrephomene gubernaculifera</name>
    <dbReference type="NCBI Taxonomy" id="47775"/>
    <lineage>
        <taxon>Eukaryota</taxon>
        <taxon>Viridiplantae</taxon>
        <taxon>Chlorophyta</taxon>
        <taxon>core chlorophytes</taxon>
        <taxon>Chlorophyceae</taxon>
        <taxon>CS clade</taxon>
        <taxon>Chlamydomonadales</taxon>
        <taxon>Astrephomenaceae</taxon>
        <taxon>Astrephomene</taxon>
    </lineage>
</organism>